<evidence type="ECO:0000259" key="3">
    <source>
        <dbReference type="Pfam" id="PF03407"/>
    </source>
</evidence>
<evidence type="ECO:0000256" key="2">
    <source>
        <dbReference type="SAM" id="Phobius"/>
    </source>
</evidence>
<organism evidence="4 5">
    <name type="scientific">Orbilia brochopaga</name>
    <dbReference type="NCBI Taxonomy" id="3140254"/>
    <lineage>
        <taxon>Eukaryota</taxon>
        <taxon>Fungi</taxon>
        <taxon>Dikarya</taxon>
        <taxon>Ascomycota</taxon>
        <taxon>Pezizomycotina</taxon>
        <taxon>Orbiliomycetes</taxon>
        <taxon>Orbiliales</taxon>
        <taxon>Orbiliaceae</taxon>
        <taxon>Orbilia</taxon>
    </lineage>
</organism>
<accession>A0AAV9UMS8</accession>
<evidence type="ECO:0000313" key="5">
    <source>
        <dbReference type="Proteomes" id="UP001375240"/>
    </source>
</evidence>
<feature type="compositionally biased region" description="Low complexity" evidence="1">
    <location>
        <begin position="80"/>
        <end position="91"/>
    </location>
</feature>
<keyword evidence="2" id="KW-0472">Membrane</keyword>
<dbReference type="Pfam" id="PF03407">
    <property type="entry name" value="Nucleotid_trans"/>
    <property type="match status" value="1"/>
</dbReference>
<dbReference type="Proteomes" id="UP001375240">
    <property type="component" value="Unassembled WGS sequence"/>
</dbReference>
<dbReference type="AlphaFoldDB" id="A0AAV9UMS8"/>
<feature type="domain" description="Nucleotide-diphospho-sugar transferase" evidence="3">
    <location>
        <begin position="187"/>
        <end position="341"/>
    </location>
</feature>
<dbReference type="InterPro" id="IPR005069">
    <property type="entry name" value="Nucl-diP-sugar_transferase"/>
</dbReference>
<reference evidence="4 5" key="1">
    <citation type="submission" date="2019-10" db="EMBL/GenBank/DDBJ databases">
        <authorList>
            <person name="Palmer J.M."/>
        </authorList>
    </citation>
    <scope>NUCLEOTIDE SEQUENCE [LARGE SCALE GENOMIC DNA]</scope>
    <source>
        <strain evidence="4 5">TWF696</strain>
    </source>
</reference>
<feature type="region of interest" description="Disordered" evidence="1">
    <location>
        <begin position="63"/>
        <end position="107"/>
    </location>
</feature>
<proteinExistence type="predicted"/>
<evidence type="ECO:0000313" key="4">
    <source>
        <dbReference type="EMBL" id="KAK6344375.1"/>
    </source>
</evidence>
<feature type="transmembrane region" description="Helical" evidence="2">
    <location>
        <begin position="21"/>
        <end position="41"/>
    </location>
</feature>
<keyword evidence="5" id="KW-1185">Reference proteome</keyword>
<sequence>MDIAKEELYPNNRSPTMMRRLRTPFFAFCLLTLSLSTYLFWSSGTSLPRSFHGFGDVDTGLQGGLRPTPSAAVDAGIGATPGKPTGTSSTPVEEPPTSDSGPGLDESGSTKLPYFDLVWWLKSIGRVPGEPLVFMIASNADMALTFNMHETLEKFGRQDNFFVLCLEQACLQAPEVYTYDVVGMHKTSVKIAASIQLLKEGYNFVFIDPDVYLTDSLDPFAQMAPISESSWDIQFFPGAAKAEKGLDASFFWARPSKYTKEFFKKVRDNWTEAGDQDINSLMNVVAFEMADGAGTLKLRILDTVAFKAWGDFIDWEQKHFNDKAAISTLQNKTAVMHMTCVEPSLRTYLARNYGAWYNVENYYTGKRKFLAVKGLEGDVLHASRIIGFALKVAMDTHRTLIFPSTAILTQARKNDKTGAADYVTVPEFPVYRIIDPTSIDNLNIHIVEAMYLNNRARYTNEVLSEETIIMGNGHSVKDPLDGKPVVVREITDKPDVDVFWLDMGSGRWWDIDASGNMARYTKEVQASIRTCGNANEEFFACNKRCI</sequence>
<protein>
    <recommendedName>
        <fullName evidence="3">Nucleotide-diphospho-sugar transferase domain-containing protein</fullName>
    </recommendedName>
</protein>
<keyword evidence="2" id="KW-0812">Transmembrane</keyword>
<comment type="caution">
    <text evidence="4">The sequence shown here is derived from an EMBL/GenBank/DDBJ whole genome shotgun (WGS) entry which is preliminary data.</text>
</comment>
<keyword evidence="2" id="KW-1133">Transmembrane helix</keyword>
<gene>
    <name evidence="4" type="ORF">TWF696_008014</name>
</gene>
<dbReference type="EMBL" id="JAVHNQ010000006">
    <property type="protein sequence ID" value="KAK6344375.1"/>
    <property type="molecule type" value="Genomic_DNA"/>
</dbReference>
<name>A0AAV9UMS8_9PEZI</name>
<evidence type="ECO:0000256" key="1">
    <source>
        <dbReference type="SAM" id="MobiDB-lite"/>
    </source>
</evidence>